<reference evidence="1" key="1">
    <citation type="submission" date="2022-08" db="EMBL/GenBank/DDBJ databases">
        <title>Genome Sequence of Fusarium decemcellulare.</title>
        <authorList>
            <person name="Buettner E."/>
        </authorList>
    </citation>
    <scope>NUCLEOTIDE SEQUENCE</scope>
    <source>
        <strain evidence="1">Babe19</strain>
    </source>
</reference>
<name>A0ACC1RFS4_9HYPO</name>
<comment type="caution">
    <text evidence="1">The sequence shown here is derived from an EMBL/GenBank/DDBJ whole genome shotgun (WGS) entry which is preliminary data.</text>
</comment>
<organism evidence="1 2">
    <name type="scientific">Fusarium decemcellulare</name>
    <dbReference type="NCBI Taxonomy" id="57161"/>
    <lineage>
        <taxon>Eukaryota</taxon>
        <taxon>Fungi</taxon>
        <taxon>Dikarya</taxon>
        <taxon>Ascomycota</taxon>
        <taxon>Pezizomycotina</taxon>
        <taxon>Sordariomycetes</taxon>
        <taxon>Hypocreomycetidae</taxon>
        <taxon>Hypocreales</taxon>
        <taxon>Nectriaceae</taxon>
        <taxon>Fusarium</taxon>
        <taxon>Fusarium decemcellulare species complex</taxon>
    </lineage>
</organism>
<keyword evidence="2" id="KW-1185">Reference proteome</keyword>
<gene>
    <name evidence="1" type="ORF">NM208_g14983</name>
</gene>
<evidence type="ECO:0000313" key="1">
    <source>
        <dbReference type="EMBL" id="KAJ3515292.1"/>
    </source>
</evidence>
<sequence>MLSAKLGIDAPDFSDEKAVWAHSFEMKDASNDIWHVQLPRVYIDNKYDAKKSEELFLERFSADKEEWKHNALSSSKLERRAAAWLKLQYCTRDKKHCTGFDLQYDSNGCQDAPKTGYIEVFYSKNAAFVSYNKANCQGHMTLWSKGCDKGPEDILNSTPSTRSFQYIVGCNW</sequence>
<accession>A0ACC1RFS4</accession>
<dbReference type="Proteomes" id="UP001148629">
    <property type="component" value="Unassembled WGS sequence"/>
</dbReference>
<proteinExistence type="predicted"/>
<protein>
    <submittedName>
        <fullName evidence="1">Uncharacterized protein</fullName>
    </submittedName>
</protein>
<evidence type="ECO:0000313" key="2">
    <source>
        <dbReference type="Proteomes" id="UP001148629"/>
    </source>
</evidence>
<dbReference type="EMBL" id="JANRMS010003769">
    <property type="protein sequence ID" value="KAJ3515292.1"/>
    <property type="molecule type" value="Genomic_DNA"/>
</dbReference>